<dbReference type="EMBL" id="PREU01000003">
    <property type="protein sequence ID" value="PPA76938.1"/>
    <property type="molecule type" value="Genomic_DNA"/>
</dbReference>
<dbReference type="InterPro" id="IPR058163">
    <property type="entry name" value="LysR-type_TF_proteobact-type"/>
</dbReference>
<dbReference type="AlphaFoldDB" id="A0A2S5GVE8"/>
<dbReference type="InterPro" id="IPR036388">
    <property type="entry name" value="WH-like_DNA-bd_sf"/>
</dbReference>
<evidence type="ECO:0000256" key="1">
    <source>
        <dbReference type="ARBA" id="ARBA00009437"/>
    </source>
</evidence>
<sequence length="312" mass="34388">MRRFCPSLTDLQAFEVAARHSSFTRAAQELCVTQGAVSKQVKHLEEFVGVELFLRIRQGLVLTEAGRSYLTKVQAGLGQIEAATVELIAHQGQGGTLNLTCMPTFGARWLIPRLTAFMRLRPDIHVEFLPHRQGYDFSTPELDAAVRFGEGIWPGSGADYIVGRDIVPVCSPRLIPGGCPSPEALLAYPLLHHTSALEGWRDWFEQAGCDSRRSLEGARFDQYALLSQAAAAGFGVALIPRCLIEDELRDGKLAVAIKLPIRARMGYYLCYPEQKANLPTLQAFRAWLMEVSRAAEPQPNAEPAPEAASELK</sequence>
<organism evidence="6 7">
    <name type="scientific">Achromobacter spanius</name>
    <dbReference type="NCBI Taxonomy" id="217203"/>
    <lineage>
        <taxon>Bacteria</taxon>
        <taxon>Pseudomonadati</taxon>
        <taxon>Pseudomonadota</taxon>
        <taxon>Betaproteobacteria</taxon>
        <taxon>Burkholderiales</taxon>
        <taxon>Alcaligenaceae</taxon>
        <taxon>Achromobacter</taxon>
    </lineage>
</organism>
<keyword evidence="3" id="KW-0238">DNA-binding</keyword>
<name>A0A2S5GVE8_9BURK</name>
<dbReference type="InterPro" id="IPR000847">
    <property type="entry name" value="LysR_HTH_N"/>
</dbReference>
<dbReference type="Gene3D" id="3.40.190.10">
    <property type="entry name" value="Periplasmic binding protein-like II"/>
    <property type="match status" value="2"/>
</dbReference>
<dbReference type="Proteomes" id="UP000239990">
    <property type="component" value="Unassembled WGS sequence"/>
</dbReference>
<dbReference type="GO" id="GO:0006351">
    <property type="term" value="P:DNA-templated transcription"/>
    <property type="evidence" value="ECO:0007669"/>
    <property type="project" value="TreeGrafter"/>
</dbReference>
<feature type="domain" description="HTH lysR-type" evidence="5">
    <location>
        <begin position="6"/>
        <end position="63"/>
    </location>
</feature>
<comment type="similarity">
    <text evidence="1">Belongs to the LysR transcriptional regulatory family.</text>
</comment>
<evidence type="ECO:0000313" key="7">
    <source>
        <dbReference type="Proteomes" id="UP000239990"/>
    </source>
</evidence>
<evidence type="ECO:0000313" key="6">
    <source>
        <dbReference type="EMBL" id="PPA76938.1"/>
    </source>
</evidence>
<evidence type="ECO:0000256" key="2">
    <source>
        <dbReference type="ARBA" id="ARBA00023015"/>
    </source>
</evidence>
<dbReference type="PANTHER" id="PTHR30537">
    <property type="entry name" value="HTH-TYPE TRANSCRIPTIONAL REGULATOR"/>
    <property type="match status" value="1"/>
</dbReference>
<dbReference type="SUPFAM" id="SSF53850">
    <property type="entry name" value="Periplasmic binding protein-like II"/>
    <property type="match status" value="1"/>
</dbReference>
<dbReference type="InterPro" id="IPR036390">
    <property type="entry name" value="WH_DNA-bd_sf"/>
</dbReference>
<protein>
    <submittedName>
        <fullName evidence="6">LysR family transcriptional regulator</fullName>
    </submittedName>
</protein>
<comment type="caution">
    <text evidence="6">The sequence shown here is derived from an EMBL/GenBank/DDBJ whole genome shotgun (WGS) entry which is preliminary data.</text>
</comment>
<dbReference type="OrthoDB" id="9178397at2"/>
<accession>A0A2S5GVE8</accession>
<proteinExistence type="inferred from homology"/>
<dbReference type="Pfam" id="PF03466">
    <property type="entry name" value="LysR_substrate"/>
    <property type="match status" value="1"/>
</dbReference>
<dbReference type="PROSITE" id="PS50931">
    <property type="entry name" value="HTH_LYSR"/>
    <property type="match status" value="1"/>
</dbReference>
<dbReference type="GO" id="GO:0003700">
    <property type="term" value="F:DNA-binding transcription factor activity"/>
    <property type="evidence" value="ECO:0007669"/>
    <property type="project" value="InterPro"/>
</dbReference>
<dbReference type="FunFam" id="3.40.190.10:FF:000017">
    <property type="entry name" value="Glycine cleavage system transcriptional activator"/>
    <property type="match status" value="1"/>
</dbReference>
<dbReference type="SUPFAM" id="SSF46785">
    <property type="entry name" value="Winged helix' DNA-binding domain"/>
    <property type="match status" value="1"/>
</dbReference>
<keyword evidence="2" id="KW-0805">Transcription regulation</keyword>
<evidence type="ECO:0000256" key="4">
    <source>
        <dbReference type="ARBA" id="ARBA00023163"/>
    </source>
</evidence>
<dbReference type="Gene3D" id="1.10.10.10">
    <property type="entry name" value="Winged helix-like DNA-binding domain superfamily/Winged helix DNA-binding domain"/>
    <property type="match status" value="1"/>
</dbReference>
<dbReference type="InterPro" id="IPR005119">
    <property type="entry name" value="LysR_subst-bd"/>
</dbReference>
<evidence type="ECO:0000259" key="5">
    <source>
        <dbReference type="PROSITE" id="PS50931"/>
    </source>
</evidence>
<dbReference type="Pfam" id="PF00126">
    <property type="entry name" value="HTH_1"/>
    <property type="match status" value="1"/>
</dbReference>
<dbReference type="FunFam" id="1.10.10.10:FF:000038">
    <property type="entry name" value="Glycine cleavage system transcriptional activator"/>
    <property type="match status" value="1"/>
</dbReference>
<evidence type="ECO:0000256" key="3">
    <source>
        <dbReference type="ARBA" id="ARBA00023125"/>
    </source>
</evidence>
<gene>
    <name evidence="6" type="ORF">C4E15_09270</name>
</gene>
<dbReference type="RefSeq" id="WP_046805527.1">
    <property type="nucleotide sequence ID" value="NZ_PREU01000003.1"/>
</dbReference>
<keyword evidence="4" id="KW-0804">Transcription</keyword>
<dbReference type="PRINTS" id="PR00039">
    <property type="entry name" value="HTHLYSR"/>
</dbReference>
<dbReference type="GO" id="GO:0043565">
    <property type="term" value="F:sequence-specific DNA binding"/>
    <property type="evidence" value="ECO:0007669"/>
    <property type="project" value="TreeGrafter"/>
</dbReference>
<reference evidence="6 7" key="1">
    <citation type="submission" date="2018-02" db="EMBL/GenBank/DDBJ databases">
        <title>Draft Genome of Achromobacter spanius stain 6.</title>
        <authorList>
            <person name="Gunasekera T.S."/>
            <person name="Radwan O."/>
            <person name="Ruiz O.N."/>
        </authorList>
    </citation>
    <scope>NUCLEOTIDE SEQUENCE [LARGE SCALE GENOMIC DNA]</scope>
    <source>
        <strain evidence="6 7">6</strain>
    </source>
</reference>
<dbReference type="PANTHER" id="PTHR30537:SF26">
    <property type="entry name" value="GLYCINE CLEAVAGE SYSTEM TRANSCRIPTIONAL ACTIVATOR"/>
    <property type="match status" value="1"/>
</dbReference>